<gene>
    <name evidence="2" type="ORF">NCTC503_00391</name>
</gene>
<evidence type="ECO:0000313" key="3">
    <source>
        <dbReference type="Proteomes" id="UP000308489"/>
    </source>
</evidence>
<dbReference type="RefSeq" id="WP_138209198.1">
    <property type="nucleotide sequence ID" value="NZ_CBCRUQ010000008.1"/>
</dbReference>
<keyword evidence="1" id="KW-0812">Transmembrane</keyword>
<feature type="transmembrane region" description="Helical" evidence="1">
    <location>
        <begin position="7"/>
        <end position="26"/>
    </location>
</feature>
<organism evidence="2 3">
    <name type="scientific">Hathewaya histolytica</name>
    <name type="common">Clostridium histolyticum</name>
    <dbReference type="NCBI Taxonomy" id="1498"/>
    <lineage>
        <taxon>Bacteria</taxon>
        <taxon>Bacillati</taxon>
        <taxon>Bacillota</taxon>
        <taxon>Clostridia</taxon>
        <taxon>Eubacteriales</taxon>
        <taxon>Clostridiaceae</taxon>
        <taxon>Hathewaya</taxon>
    </lineage>
</organism>
<dbReference type="Proteomes" id="UP000308489">
    <property type="component" value="Chromosome 1"/>
</dbReference>
<accession>A0A4U9QXR0</accession>
<dbReference type="AlphaFoldDB" id="A0A4U9QXR0"/>
<evidence type="ECO:0000256" key="1">
    <source>
        <dbReference type="SAM" id="Phobius"/>
    </source>
</evidence>
<feature type="transmembrane region" description="Helical" evidence="1">
    <location>
        <begin position="38"/>
        <end position="57"/>
    </location>
</feature>
<sequence length="74" mass="8128">MNHKKKFNILGAGLAILGASIGRMIFSEENIGKMPPLIQVGASFAMPILLYVITYIFSPKDLVCIKWITGGYII</sequence>
<keyword evidence="3" id="KW-1185">Reference proteome</keyword>
<proteinExistence type="predicted"/>
<dbReference type="KEGG" id="hhw:NCTC503_00391"/>
<keyword evidence="1" id="KW-0472">Membrane</keyword>
<name>A0A4U9QXR0_HATHI</name>
<protein>
    <submittedName>
        <fullName evidence="2">Uncharacterized protein</fullName>
    </submittedName>
</protein>
<dbReference type="EMBL" id="LR590481">
    <property type="protein sequence ID" value="VTQ83644.1"/>
    <property type="molecule type" value="Genomic_DNA"/>
</dbReference>
<keyword evidence="1" id="KW-1133">Transmembrane helix</keyword>
<reference evidence="2 3" key="1">
    <citation type="submission" date="2019-05" db="EMBL/GenBank/DDBJ databases">
        <authorList>
            <consortium name="Pathogen Informatics"/>
        </authorList>
    </citation>
    <scope>NUCLEOTIDE SEQUENCE [LARGE SCALE GENOMIC DNA]</scope>
    <source>
        <strain evidence="2 3">NCTC503</strain>
    </source>
</reference>
<evidence type="ECO:0000313" key="2">
    <source>
        <dbReference type="EMBL" id="VTQ83644.1"/>
    </source>
</evidence>